<sequence>MTDPLNILGPEHGKWSGWPAGALALYTLVTDEQWRIWHAAGTPKPTPERLLKDIDAVMHAAMASELAATLEAADPHVLGDLQQELRAHQHFAGMLSADDLIPSL</sequence>
<keyword evidence="2" id="KW-1185">Reference proteome</keyword>
<organism evidence="1 2">
    <name type="scientific">Pseudoxanthomonas winnipegensis</name>
    <dbReference type="NCBI Taxonomy" id="2480810"/>
    <lineage>
        <taxon>Bacteria</taxon>
        <taxon>Pseudomonadati</taxon>
        <taxon>Pseudomonadota</taxon>
        <taxon>Gammaproteobacteria</taxon>
        <taxon>Lysobacterales</taxon>
        <taxon>Lysobacteraceae</taxon>
        <taxon>Pseudoxanthomonas</taxon>
    </lineage>
</organism>
<protein>
    <submittedName>
        <fullName evidence="1">Uncharacterized protein</fullName>
    </submittedName>
</protein>
<evidence type="ECO:0000313" key="1">
    <source>
        <dbReference type="EMBL" id="TAA16241.1"/>
    </source>
</evidence>
<gene>
    <name evidence="1" type="ORF">EA658_20365</name>
</gene>
<comment type="caution">
    <text evidence="1">The sequence shown here is derived from an EMBL/GenBank/DDBJ whole genome shotgun (WGS) entry which is preliminary data.</text>
</comment>
<proteinExistence type="predicted"/>
<dbReference type="EMBL" id="SHME01000009">
    <property type="protein sequence ID" value="TAA16241.1"/>
    <property type="molecule type" value="Genomic_DNA"/>
</dbReference>
<accession>A0ABY1W8Y7</accession>
<evidence type="ECO:0000313" key="2">
    <source>
        <dbReference type="Proteomes" id="UP000293089"/>
    </source>
</evidence>
<dbReference type="RefSeq" id="WP_130531836.1">
    <property type="nucleotide sequence ID" value="NZ_SHMD01000005.1"/>
</dbReference>
<reference evidence="1 2" key="1">
    <citation type="submission" date="2019-02" db="EMBL/GenBank/DDBJ databases">
        <title>WGS of Pseudoxanthomonas species novum from clinical isolates.</title>
        <authorList>
            <person name="Bernier A.-M."/>
            <person name="Bernard K."/>
            <person name="Vachon A."/>
        </authorList>
    </citation>
    <scope>NUCLEOTIDE SEQUENCE [LARGE SCALE GENOMIC DNA]</scope>
    <source>
        <strain evidence="2">NML 170316</strain>
    </source>
</reference>
<dbReference type="Proteomes" id="UP000293089">
    <property type="component" value="Unassembled WGS sequence"/>
</dbReference>
<name>A0ABY1W8Y7_9GAMM</name>